<evidence type="ECO:0000313" key="3">
    <source>
        <dbReference type="EMBL" id="POS78881.1"/>
    </source>
</evidence>
<dbReference type="STRING" id="158607.A0A2P5I8Q3"/>
<dbReference type="Proteomes" id="UP000094444">
    <property type="component" value="Unassembled WGS sequence"/>
</dbReference>
<dbReference type="OrthoDB" id="5328813at2759"/>
<name>A0A2P5I8Q3_DIAHE</name>
<evidence type="ECO:0000256" key="2">
    <source>
        <dbReference type="SAM" id="MobiDB-lite"/>
    </source>
</evidence>
<protein>
    <recommendedName>
        <fullName evidence="5">Involucrin repeat protein</fullName>
    </recommendedName>
</protein>
<sequence>MSPPDKRGGTAASKGLTHVFRGGSPRKDLPTSSSPSSSSSSAVRTNSVIAAPPRAQLSSSPSPDGQTRTASGSGPPLNSTGSGTPTLVSRRGSNVPSTPPLAVSAISSTEAGLKDKDTRISMLEREMELMETEFQRELDKLSRNESETASFWQAKHSALNQQFLRTDTELRLLRDEVRAREAEAEDLTRGWRDALRAELKGREDEIRGLQAQIRGLKEWVSTSTKADDTTSDEVFGSGMANLGNSLQNWVITYFRKAKVDLSKTGGTALQELAELVPMYEELAQTAKVHLLQTVVSRILVHRVFRAYFVGLSLDQEQQLRETERMMAYFGSVESVNQWRSMTLAILKKEAAQKMQVQTIQTADEVVAHVNRVVDSVTLDSAGKTDGSVAPAHVSTDARDQALRQLVNSAIELSRLLVVQKAVFDVWMPEIVPHQQIMFDNATMDDIGGEDEDSLVQREILCVTFPGLVKQGDGSGGHLQFRNIISKARVLWAGLIPPRPLSTEVHRQRGSKHKSSGHLSQHRECHIAQDRASKLEMPWCFSGSFVRRCSGESGDGTKTLVIDAVRANNYPSLSPSTPRFALSAHVRSSGSVIWFSRLV</sequence>
<reference evidence="3" key="1">
    <citation type="submission" date="2017-09" db="EMBL/GenBank/DDBJ databases">
        <title>Polyketide synthases of a Diaporthe helianthi virulent isolate.</title>
        <authorList>
            <person name="Baroncelli R."/>
        </authorList>
    </citation>
    <scope>NUCLEOTIDE SEQUENCE [LARGE SCALE GENOMIC DNA]</scope>
    <source>
        <strain evidence="3">7/96</strain>
    </source>
</reference>
<evidence type="ECO:0000313" key="4">
    <source>
        <dbReference type="Proteomes" id="UP000094444"/>
    </source>
</evidence>
<proteinExistence type="predicted"/>
<keyword evidence="1" id="KW-0175">Coiled coil</keyword>
<dbReference type="EMBL" id="MAVT02000153">
    <property type="protein sequence ID" value="POS78881.1"/>
    <property type="molecule type" value="Genomic_DNA"/>
</dbReference>
<feature type="compositionally biased region" description="Polar residues" evidence="2">
    <location>
        <begin position="56"/>
        <end position="96"/>
    </location>
</feature>
<keyword evidence="4" id="KW-1185">Reference proteome</keyword>
<comment type="caution">
    <text evidence="3">The sequence shown here is derived from an EMBL/GenBank/DDBJ whole genome shotgun (WGS) entry which is preliminary data.</text>
</comment>
<gene>
    <name evidence="3" type="ORF">DHEL01_v202727</name>
</gene>
<feature type="region of interest" description="Disordered" evidence="2">
    <location>
        <begin position="1"/>
        <end position="110"/>
    </location>
</feature>
<dbReference type="InParanoid" id="A0A2P5I8Q3"/>
<organism evidence="3 4">
    <name type="scientific">Diaporthe helianthi</name>
    <dbReference type="NCBI Taxonomy" id="158607"/>
    <lineage>
        <taxon>Eukaryota</taxon>
        <taxon>Fungi</taxon>
        <taxon>Dikarya</taxon>
        <taxon>Ascomycota</taxon>
        <taxon>Pezizomycotina</taxon>
        <taxon>Sordariomycetes</taxon>
        <taxon>Sordariomycetidae</taxon>
        <taxon>Diaporthales</taxon>
        <taxon>Diaporthaceae</taxon>
        <taxon>Diaporthe</taxon>
    </lineage>
</organism>
<evidence type="ECO:0008006" key="5">
    <source>
        <dbReference type="Google" id="ProtNLM"/>
    </source>
</evidence>
<dbReference type="AlphaFoldDB" id="A0A2P5I8Q3"/>
<evidence type="ECO:0000256" key="1">
    <source>
        <dbReference type="SAM" id="Coils"/>
    </source>
</evidence>
<feature type="coiled-coil region" evidence="1">
    <location>
        <begin position="113"/>
        <end position="140"/>
    </location>
</feature>
<accession>A0A2P5I8Q3</accession>
<feature type="compositionally biased region" description="Low complexity" evidence="2">
    <location>
        <begin position="32"/>
        <end position="41"/>
    </location>
</feature>